<dbReference type="GO" id="GO:0016460">
    <property type="term" value="C:myosin II complex"/>
    <property type="evidence" value="ECO:0007669"/>
    <property type="project" value="TreeGrafter"/>
</dbReference>
<dbReference type="Proteomes" id="UP001374584">
    <property type="component" value="Unassembled WGS sequence"/>
</dbReference>
<feature type="domain" description="EF-hand" evidence="6">
    <location>
        <begin position="78"/>
        <end position="113"/>
    </location>
</feature>
<evidence type="ECO:0000256" key="5">
    <source>
        <dbReference type="ARBA" id="ARBA00022837"/>
    </source>
</evidence>
<accession>A0AAN9NSD4</accession>
<keyword evidence="8" id="KW-1185">Reference proteome</keyword>
<reference evidence="7 8" key="1">
    <citation type="submission" date="2024-01" db="EMBL/GenBank/DDBJ databases">
        <title>The genomes of 5 underutilized Papilionoideae crops provide insights into root nodulation and disease resistanc.</title>
        <authorList>
            <person name="Jiang F."/>
        </authorList>
    </citation>
    <scope>NUCLEOTIDE SEQUENCE [LARGE SCALE GENOMIC DNA]</scope>
    <source>
        <strain evidence="7">JINMINGXINNONG_FW02</strain>
        <tissue evidence="7">Leaves</tissue>
    </source>
</reference>
<comment type="function">
    <text evidence="1">Potential calcium sensor.</text>
</comment>
<dbReference type="InterPro" id="IPR018247">
    <property type="entry name" value="EF_Hand_1_Ca_BS"/>
</dbReference>
<dbReference type="PANTHER" id="PTHR23048">
    <property type="entry name" value="MYOSIN LIGHT CHAIN 1, 3"/>
    <property type="match status" value="1"/>
</dbReference>
<dbReference type="PANTHER" id="PTHR23048:SF53">
    <property type="entry name" value="CALMODULIN"/>
    <property type="match status" value="1"/>
</dbReference>
<dbReference type="CDD" id="cd00051">
    <property type="entry name" value="EFh"/>
    <property type="match status" value="1"/>
</dbReference>
<feature type="domain" description="EF-hand" evidence="6">
    <location>
        <begin position="8"/>
        <end position="43"/>
    </location>
</feature>
<dbReference type="SUPFAM" id="SSF47473">
    <property type="entry name" value="EF-hand"/>
    <property type="match status" value="1"/>
</dbReference>
<sequence length="146" mass="16580">MEGALTDDQIAEFQEAFSLIDKDCDGFISMEELTTAFRSIVGNPTKEEIQDMISEVDGNGSIDFEEFLSIMGRKMKETLSEELKEAFKVFDRDEDGYISATELRNVMMSLGERLTDEEAEQMIRDADLDGDGQVSFDEFARIMMLK</sequence>
<dbReference type="InterPro" id="IPR002048">
    <property type="entry name" value="EF_hand_dom"/>
</dbReference>
<comment type="similarity">
    <text evidence="2">Belongs to the calmodulin family.</text>
</comment>
<dbReference type="PROSITE" id="PS00018">
    <property type="entry name" value="EF_HAND_1"/>
    <property type="match status" value="3"/>
</dbReference>
<dbReference type="PRINTS" id="PR00450">
    <property type="entry name" value="RECOVERIN"/>
</dbReference>
<feature type="domain" description="EF-hand" evidence="6">
    <location>
        <begin position="114"/>
        <end position="146"/>
    </location>
</feature>
<keyword evidence="4" id="KW-0677">Repeat</keyword>
<evidence type="ECO:0000259" key="6">
    <source>
        <dbReference type="PROSITE" id="PS50222"/>
    </source>
</evidence>
<evidence type="ECO:0000313" key="7">
    <source>
        <dbReference type="EMBL" id="KAK7378405.1"/>
    </source>
</evidence>
<protein>
    <recommendedName>
        <fullName evidence="6">EF-hand domain-containing protein</fullName>
    </recommendedName>
</protein>
<dbReference type="Pfam" id="PF13499">
    <property type="entry name" value="EF-hand_7"/>
    <property type="match status" value="2"/>
</dbReference>
<keyword evidence="5" id="KW-0106">Calcium</keyword>
<organism evidence="7 8">
    <name type="scientific">Phaseolus coccineus</name>
    <name type="common">Scarlet runner bean</name>
    <name type="synonym">Phaseolus multiflorus</name>
    <dbReference type="NCBI Taxonomy" id="3886"/>
    <lineage>
        <taxon>Eukaryota</taxon>
        <taxon>Viridiplantae</taxon>
        <taxon>Streptophyta</taxon>
        <taxon>Embryophyta</taxon>
        <taxon>Tracheophyta</taxon>
        <taxon>Spermatophyta</taxon>
        <taxon>Magnoliopsida</taxon>
        <taxon>eudicotyledons</taxon>
        <taxon>Gunneridae</taxon>
        <taxon>Pentapetalae</taxon>
        <taxon>rosids</taxon>
        <taxon>fabids</taxon>
        <taxon>Fabales</taxon>
        <taxon>Fabaceae</taxon>
        <taxon>Papilionoideae</taxon>
        <taxon>50 kb inversion clade</taxon>
        <taxon>NPAAA clade</taxon>
        <taxon>indigoferoid/millettioid clade</taxon>
        <taxon>Phaseoleae</taxon>
        <taxon>Phaseolus</taxon>
    </lineage>
</organism>
<dbReference type="InterPro" id="IPR011992">
    <property type="entry name" value="EF-hand-dom_pair"/>
</dbReference>
<dbReference type="AlphaFoldDB" id="A0AAN9NSD4"/>
<evidence type="ECO:0000256" key="3">
    <source>
        <dbReference type="ARBA" id="ARBA00022723"/>
    </source>
</evidence>
<dbReference type="FunFam" id="1.10.238.10:FF:000327">
    <property type="entry name" value="Calmodulin-like protein 11"/>
    <property type="match status" value="1"/>
</dbReference>
<evidence type="ECO:0000256" key="1">
    <source>
        <dbReference type="ARBA" id="ARBA00003291"/>
    </source>
</evidence>
<dbReference type="Gene3D" id="1.10.238.10">
    <property type="entry name" value="EF-hand"/>
    <property type="match status" value="2"/>
</dbReference>
<dbReference type="GO" id="GO:0005509">
    <property type="term" value="F:calcium ion binding"/>
    <property type="evidence" value="ECO:0007669"/>
    <property type="project" value="InterPro"/>
</dbReference>
<evidence type="ECO:0000256" key="2">
    <source>
        <dbReference type="ARBA" id="ARBA00009763"/>
    </source>
</evidence>
<name>A0AAN9NSD4_PHACN</name>
<comment type="caution">
    <text evidence="7">The sequence shown here is derived from an EMBL/GenBank/DDBJ whole genome shotgun (WGS) entry which is preliminary data.</text>
</comment>
<dbReference type="EMBL" id="JAYMYR010000002">
    <property type="protein sequence ID" value="KAK7378405.1"/>
    <property type="molecule type" value="Genomic_DNA"/>
</dbReference>
<gene>
    <name evidence="7" type="ORF">VNO80_03845</name>
</gene>
<proteinExistence type="inferred from homology"/>
<evidence type="ECO:0000313" key="8">
    <source>
        <dbReference type="Proteomes" id="UP001374584"/>
    </source>
</evidence>
<evidence type="ECO:0000256" key="4">
    <source>
        <dbReference type="ARBA" id="ARBA00022737"/>
    </source>
</evidence>
<dbReference type="FunFam" id="1.10.238.10:FF:000251">
    <property type="entry name" value="Calmodulin-related protein 97A"/>
    <property type="match status" value="1"/>
</dbReference>
<dbReference type="InterPro" id="IPR050230">
    <property type="entry name" value="CALM/Myosin/TropC-like"/>
</dbReference>
<feature type="domain" description="EF-hand" evidence="6">
    <location>
        <begin position="56"/>
        <end position="77"/>
    </location>
</feature>
<dbReference type="PROSITE" id="PS50222">
    <property type="entry name" value="EF_HAND_2"/>
    <property type="match status" value="4"/>
</dbReference>
<keyword evidence="3" id="KW-0479">Metal-binding</keyword>
<dbReference type="SMART" id="SM00054">
    <property type="entry name" value="EFh"/>
    <property type="match status" value="4"/>
</dbReference>